<evidence type="ECO:0000313" key="1">
    <source>
        <dbReference type="EMBL" id="KAA6325815.1"/>
    </source>
</evidence>
<reference evidence="1 2" key="1">
    <citation type="submission" date="2019-03" db="EMBL/GenBank/DDBJ databases">
        <title>Single cell metagenomics reveals metabolic interactions within the superorganism composed of flagellate Streblomastix strix and complex community of Bacteroidetes bacteria on its surface.</title>
        <authorList>
            <person name="Treitli S.C."/>
            <person name="Kolisko M."/>
            <person name="Husnik F."/>
            <person name="Keeling P."/>
            <person name="Hampl V."/>
        </authorList>
    </citation>
    <scope>NUCLEOTIDE SEQUENCE [LARGE SCALE GENOMIC DNA]</scope>
    <source>
        <strain evidence="1">ST1C</strain>
    </source>
</reference>
<comment type="caution">
    <text evidence="1">The sequence shown here is derived from an EMBL/GenBank/DDBJ whole genome shotgun (WGS) entry which is preliminary data.</text>
</comment>
<name>A0A5J4QWV8_9EUKA</name>
<proteinExistence type="predicted"/>
<sequence>MYDYVKSLQSGLDSNVATDGANLSV</sequence>
<organism evidence="1 2">
    <name type="scientific">Streblomastix strix</name>
    <dbReference type="NCBI Taxonomy" id="222440"/>
    <lineage>
        <taxon>Eukaryota</taxon>
        <taxon>Metamonada</taxon>
        <taxon>Preaxostyla</taxon>
        <taxon>Oxymonadida</taxon>
        <taxon>Streblomastigidae</taxon>
        <taxon>Streblomastix</taxon>
    </lineage>
</organism>
<feature type="non-terminal residue" evidence="1">
    <location>
        <position position="25"/>
    </location>
</feature>
<gene>
    <name evidence="1" type="ORF">EZS28_054025</name>
</gene>
<protein>
    <submittedName>
        <fullName evidence="1">Uncharacterized protein</fullName>
    </submittedName>
</protein>
<dbReference type="EMBL" id="SNRW01044024">
    <property type="protein sequence ID" value="KAA6325815.1"/>
    <property type="molecule type" value="Genomic_DNA"/>
</dbReference>
<dbReference type="Proteomes" id="UP000324800">
    <property type="component" value="Unassembled WGS sequence"/>
</dbReference>
<evidence type="ECO:0000313" key="2">
    <source>
        <dbReference type="Proteomes" id="UP000324800"/>
    </source>
</evidence>
<accession>A0A5J4QWV8</accession>
<dbReference type="AlphaFoldDB" id="A0A5J4QWV8"/>